<dbReference type="Gene3D" id="3.40.50.720">
    <property type="entry name" value="NAD(P)-binding Rossmann-like Domain"/>
    <property type="match status" value="1"/>
</dbReference>
<evidence type="ECO:0000256" key="1">
    <source>
        <dbReference type="ARBA" id="ARBA00023002"/>
    </source>
</evidence>
<evidence type="ECO:0008006" key="4">
    <source>
        <dbReference type="Google" id="ProtNLM"/>
    </source>
</evidence>
<comment type="caution">
    <text evidence="2">The sequence shown here is derived from an EMBL/GenBank/DDBJ whole genome shotgun (WGS) entry which is preliminary data.</text>
</comment>
<evidence type="ECO:0000313" key="3">
    <source>
        <dbReference type="Proteomes" id="UP001396898"/>
    </source>
</evidence>
<dbReference type="Pfam" id="PF00106">
    <property type="entry name" value="adh_short"/>
    <property type="match status" value="1"/>
</dbReference>
<gene>
    <name evidence="2" type="ORF">PG991_003008</name>
</gene>
<dbReference type="EMBL" id="JAQQWI010000006">
    <property type="protein sequence ID" value="KAK8033610.1"/>
    <property type="molecule type" value="Genomic_DNA"/>
</dbReference>
<dbReference type="InterPro" id="IPR002347">
    <property type="entry name" value="SDR_fam"/>
</dbReference>
<keyword evidence="3" id="KW-1185">Reference proteome</keyword>
<name>A0ABR1SH02_9PEZI</name>
<evidence type="ECO:0000313" key="2">
    <source>
        <dbReference type="EMBL" id="KAK8033610.1"/>
    </source>
</evidence>
<dbReference type="SUPFAM" id="SSF51735">
    <property type="entry name" value="NAD(P)-binding Rossmann-fold domains"/>
    <property type="match status" value="1"/>
</dbReference>
<accession>A0ABR1SH02</accession>
<dbReference type="PRINTS" id="PR00081">
    <property type="entry name" value="GDHRDH"/>
</dbReference>
<dbReference type="InterPro" id="IPR036291">
    <property type="entry name" value="NAD(P)-bd_dom_sf"/>
</dbReference>
<reference evidence="2 3" key="1">
    <citation type="submission" date="2023-01" db="EMBL/GenBank/DDBJ databases">
        <title>Analysis of 21 Apiospora genomes using comparative genomics revels a genus with tremendous synthesis potential of carbohydrate active enzymes and secondary metabolites.</title>
        <authorList>
            <person name="Sorensen T."/>
        </authorList>
    </citation>
    <scope>NUCLEOTIDE SEQUENCE [LARGE SCALE GENOMIC DNA]</scope>
    <source>
        <strain evidence="2 3">CBS 20057</strain>
    </source>
</reference>
<protein>
    <recommendedName>
        <fullName evidence="4">NAD(P)-binding protein</fullName>
    </recommendedName>
</protein>
<dbReference type="PANTHER" id="PTHR43157:SF31">
    <property type="entry name" value="PHOSPHATIDYLINOSITOL-GLYCAN BIOSYNTHESIS CLASS F PROTEIN"/>
    <property type="match status" value="1"/>
</dbReference>
<organism evidence="2 3">
    <name type="scientific">Apiospora marii</name>
    <dbReference type="NCBI Taxonomy" id="335849"/>
    <lineage>
        <taxon>Eukaryota</taxon>
        <taxon>Fungi</taxon>
        <taxon>Dikarya</taxon>
        <taxon>Ascomycota</taxon>
        <taxon>Pezizomycotina</taxon>
        <taxon>Sordariomycetes</taxon>
        <taxon>Xylariomycetidae</taxon>
        <taxon>Amphisphaeriales</taxon>
        <taxon>Apiosporaceae</taxon>
        <taxon>Apiospora</taxon>
    </lineage>
</organism>
<proteinExistence type="predicted"/>
<dbReference type="PANTHER" id="PTHR43157">
    <property type="entry name" value="PHOSPHATIDYLINOSITOL-GLYCAN BIOSYNTHESIS CLASS F PROTEIN-RELATED"/>
    <property type="match status" value="1"/>
</dbReference>
<keyword evidence="1" id="KW-0560">Oxidoreductase</keyword>
<sequence>MTSNPTWGEKTAGSEVAKTFADKIKGRNVVITGVAPKGIGQSTASAIAAQGPAHLILASRTKEKLEQSATELRSAHPGVDIQTVLLDLASQASVREAAAAIAQRIPTLDLLINNAGAVVMTRQLTAEGIELQFGANHIGHFLFTQQLMPLLEAAAAARDSASGAGAGATRIINLSSQGHRCSPVRFHDINIEGKEVPEEERQPSYMPPTFTRANEDGYIPIAAYGQSKSANILFSVGLQRRLKSRGIAFFSVHPGSMDTHLGRDHDPEMAEAISKTATYWKTLDQGSATTLVAALDPALNDSNEPYLSDCQFAEPAPWAKDAENAEKLWKLSEELIGEKFD</sequence>
<dbReference type="Proteomes" id="UP001396898">
    <property type="component" value="Unassembled WGS sequence"/>
</dbReference>